<comment type="caution">
    <text evidence="2">The sequence shown here is derived from an EMBL/GenBank/DDBJ whole genome shotgun (WGS) entry which is preliminary data.</text>
</comment>
<feature type="compositionally biased region" description="Low complexity" evidence="1">
    <location>
        <begin position="112"/>
        <end position="126"/>
    </location>
</feature>
<name>A0A418MQ94_9ACTN</name>
<accession>A0A418MQ94</accession>
<organism evidence="2 3">
    <name type="scientific">Micromonospora radicis</name>
    <dbReference type="NCBI Taxonomy" id="1894971"/>
    <lineage>
        <taxon>Bacteria</taxon>
        <taxon>Bacillati</taxon>
        <taxon>Actinomycetota</taxon>
        <taxon>Actinomycetes</taxon>
        <taxon>Micromonosporales</taxon>
        <taxon>Micromonosporaceae</taxon>
        <taxon>Micromonospora</taxon>
    </lineage>
</organism>
<feature type="region of interest" description="Disordered" evidence="1">
    <location>
        <begin position="104"/>
        <end position="158"/>
    </location>
</feature>
<evidence type="ECO:0000313" key="3">
    <source>
        <dbReference type="Proteomes" id="UP000283832"/>
    </source>
</evidence>
<evidence type="ECO:0000256" key="1">
    <source>
        <dbReference type="SAM" id="MobiDB-lite"/>
    </source>
</evidence>
<gene>
    <name evidence="2" type="ORF">D2L64_21585</name>
</gene>
<reference evidence="2 3" key="1">
    <citation type="submission" date="2018-08" db="EMBL/GenBank/DDBJ databases">
        <title>Jishengella sp. nov., isolated from a root of Azadirachta indica A. Juss. var. siamensis Valenton.</title>
        <authorList>
            <person name="Kuncharoen N."/>
            <person name="Tanasupawat S."/>
            <person name="Kudo T."/>
            <person name="Ohkuma M."/>
        </authorList>
    </citation>
    <scope>NUCLEOTIDE SEQUENCE [LARGE SCALE GENOMIC DNA]</scope>
    <source>
        <strain evidence="2 3">AZ1-13</strain>
    </source>
</reference>
<dbReference type="Proteomes" id="UP000283832">
    <property type="component" value="Unassembled WGS sequence"/>
</dbReference>
<dbReference type="EMBL" id="QXEC01000025">
    <property type="protein sequence ID" value="RIV35542.1"/>
    <property type="molecule type" value="Genomic_DNA"/>
</dbReference>
<protein>
    <submittedName>
        <fullName evidence="2">Uncharacterized protein</fullName>
    </submittedName>
</protein>
<feature type="region of interest" description="Disordered" evidence="1">
    <location>
        <begin position="50"/>
        <end position="71"/>
    </location>
</feature>
<keyword evidence="3" id="KW-1185">Reference proteome</keyword>
<evidence type="ECO:0000313" key="2">
    <source>
        <dbReference type="EMBL" id="RIV35542.1"/>
    </source>
</evidence>
<sequence length="158" mass="16998">MVSMQEGGIRQAQRNLEYELLAVKNGGGLTVGEQMAIDDLVRRLADHERRRPALTAPLNPTGRPRKVGGPVDAAEGKRAYLAGIVAEFPELQRYHERLPSLRAAASGSVEPATAARSRSAAAALRSPDLVERQLRYGPAPAGAFPTPSARRRAVARAR</sequence>
<dbReference type="RefSeq" id="WP_119579041.1">
    <property type="nucleotide sequence ID" value="NZ_QXEC01000025.1"/>
</dbReference>
<feature type="compositionally biased region" description="Basic residues" evidence="1">
    <location>
        <begin position="149"/>
        <end position="158"/>
    </location>
</feature>
<proteinExistence type="predicted"/>
<dbReference type="AlphaFoldDB" id="A0A418MQ94"/>